<feature type="compositionally biased region" description="Polar residues" evidence="1">
    <location>
        <begin position="972"/>
        <end position="981"/>
    </location>
</feature>
<feature type="region of interest" description="Disordered" evidence="1">
    <location>
        <begin position="774"/>
        <end position="1025"/>
    </location>
</feature>
<evidence type="ECO:0000256" key="1">
    <source>
        <dbReference type="SAM" id="MobiDB-lite"/>
    </source>
</evidence>
<dbReference type="PANTHER" id="PTHR22379:SF1">
    <property type="entry name" value="RIKEN CDNA 4930407I10 GENE"/>
    <property type="match status" value="1"/>
</dbReference>
<feature type="compositionally biased region" description="Basic and acidic residues" evidence="1">
    <location>
        <begin position="947"/>
        <end position="971"/>
    </location>
</feature>
<feature type="compositionally biased region" description="Basic and acidic residues" evidence="1">
    <location>
        <begin position="1596"/>
        <end position="1611"/>
    </location>
</feature>
<keyword evidence="3" id="KW-1185">Reference proteome</keyword>
<feature type="compositionally biased region" description="Basic and acidic residues" evidence="1">
    <location>
        <begin position="890"/>
        <end position="903"/>
    </location>
</feature>
<feature type="region of interest" description="Disordered" evidence="1">
    <location>
        <begin position="1120"/>
        <end position="1158"/>
    </location>
</feature>
<feature type="region of interest" description="Disordered" evidence="1">
    <location>
        <begin position="1581"/>
        <end position="1611"/>
    </location>
</feature>
<feature type="compositionally biased region" description="Basic and acidic residues" evidence="1">
    <location>
        <begin position="680"/>
        <end position="689"/>
    </location>
</feature>
<evidence type="ECO:0000313" key="3">
    <source>
        <dbReference type="Proteomes" id="UP000002281"/>
    </source>
</evidence>
<feature type="compositionally biased region" description="Basic and acidic residues" evidence="1">
    <location>
        <begin position="418"/>
        <end position="468"/>
    </location>
</feature>
<organism evidence="2 3">
    <name type="scientific">Equus caballus</name>
    <name type="common">Horse</name>
    <dbReference type="NCBI Taxonomy" id="9796"/>
    <lineage>
        <taxon>Eukaryota</taxon>
        <taxon>Metazoa</taxon>
        <taxon>Chordata</taxon>
        <taxon>Craniata</taxon>
        <taxon>Vertebrata</taxon>
        <taxon>Euteleostomi</taxon>
        <taxon>Mammalia</taxon>
        <taxon>Eutheria</taxon>
        <taxon>Laurasiatheria</taxon>
        <taxon>Perissodactyla</taxon>
        <taxon>Equidae</taxon>
        <taxon>Equus</taxon>
    </lineage>
</organism>
<feature type="compositionally biased region" description="Polar residues" evidence="1">
    <location>
        <begin position="567"/>
        <end position="579"/>
    </location>
</feature>
<feature type="region of interest" description="Disordered" evidence="1">
    <location>
        <begin position="607"/>
        <end position="626"/>
    </location>
</feature>
<feature type="compositionally biased region" description="Basic and acidic residues" evidence="1">
    <location>
        <begin position="1377"/>
        <end position="1391"/>
    </location>
</feature>
<accession>A0A9L0RCW3</accession>
<dbReference type="Ensembl" id="ENSECAT00000090842.1">
    <property type="protein sequence ID" value="ENSECAP00000059494.1"/>
    <property type="gene ID" value="ENSECAG00000055209.1"/>
</dbReference>
<reference evidence="2" key="3">
    <citation type="submission" date="2025-09" db="UniProtKB">
        <authorList>
            <consortium name="Ensembl"/>
        </authorList>
    </citation>
    <scope>IDENTIFICATION</scope>
    <source>
        <strain evidence="2">Thoroughbred</strain>
    </source>
</reference>
<feature type="compositionally biased region" description="Basic and acidic residues" evidence="1">
    <location>
        <begin position="1503"/>
        <end position="1514"/>
    </location>
</feature>
<feature type="region of interest" description="Disordered" evidence="1">
    <location>
        <begin position="1364"/>
        <end position="1530"/>
    </location>
</feature>
<proteinExistence type="predicted"/>
<feature type="compositionally biased region" description="Polar residues" evidence="1">
    <location>
        <begin position="473"/>
        <end position="487"/>
    </location>
</feature>
<feature type="compositionally biased region" description="Basic and acidic residues" evidence="1">
    <location>
        <begin position="401"/>
        <end position="410"/>
    </location>
</feature>
<feature type="compositionally biased region" description="Basic and acidic residues" evidence="1">
    <location>
        <begin position="533"/>
        <end position="544"/>
    </location>
</feature>
<feature type="region of interest" description="Disordered" evidence="1">
    <location>
        <begin position="566"/>
        <end position="594"/>
    </location>
</feature>
<feature type="compositionally biased region" description="Basic and acidic residues" evidence="1">
    <location>
        <begin position="997"/>
        <end position="1020"/>
    </location>
</feature>
<feature type="region of interest" description="Disordered" evidence="1">
    <location>
        <begin position="398"/>
        <end position="544"/>
    </location>
</feature>
<feature type="compositionally biased region" description="Basic and acidic residues" evidence="1">
    <location>
        <begin position="916"/>
        <end position="933"/>
    </location>
</feature>
<feature type="compositionally biased region" description="Basic and acidic residues" evidence="1">
    <location>
        <begin position="1135"/>
        <end position="1146"/>
    </location>
</feature>
<gene>
    <name evidence="2" type="primary">LOC100629531</name>
</gene>
<dbReference type="InterPro" id="IPR031715">
    <property type="entry name" value="DUF4727"/>
</dbReference>
<dbReference type="PANTHER" id="PTHR22379">
    <property type="entry name" value="RIKEN CDNA 4930407I10 GENE"/>
    <property type="match status" value="1"/>
</dbReference>
<name>A0A9L0RCW3_HORSE</name>
<feature type="compositionally biased region" description="Basic and acidic residues" evidence="1">
    <location>
        <begin position="513"/>
        <end position="522"/>
    </location>
</feature>
<reference evidence="2" key="2">
    <citation type="submission" date="2025-08" db="UniProtKB">
        <authorList>
            <consortium name="Ensembl"/>
        </authorList>
    </citation>
    <scope>IDENTIFICATION</scope>
    <source>
        <strain evidence="2">Thoroughbred</strain>
    </source>
</reference>
<feature type="region of interest" description="Disordered" evidence="1">
    <location>
        <begin position="680"/>
        <end position="762"/>
    </location>
</feature>
<feature type="compositionally biased region" description="Polar residues" evidence="1">
    <location>
        <begin position="1581"/>
        <end position="1592"/>
    </location>
</feature>
<feature type="compositionally biased region" description="Polar residues" evidence="1">
    <location>
        <begin position="791"/>
        <end position="811"/>
    </location>
</feature>
<dbReference type="Pfam" id="PF15856">
    <property type="entry name" value="DUF4727"/>
    <property type="match status" value="1"/>
</dbReference>
<feature type="compositionally biased region" description="Basic and acidic residues" evidence="1">
    <location>
        <begin position="780"/>
        <end position="789"/>
    </location>
</feature>
<reference evidence="2 3" key="1">
    <citation type="journal article" date="2009" name="Science">
        <title>Genome sequence, comparative analysis, and population genetics of the domestic horse.</title>
        <authorList>
            <consortium name="Broad Institute Genome Sequencing Platform"/>
            <consortium name="Broad Institute Whole Genome Assembly Team"/>
            <person name="Wade C.M."/>
            <person name="Giulotto E."/>
            <person name="Sigurdsson S."/>
            <person name="Zoli M."/>
            <person name="Gnerre S."/>
            <person name="Imsland F."/>
            <person name="Lear T.L."/>
            <person name="Adelson D.L."/>
            <person name="Bailey E."/>
            <person name="Bellone R.R."/>
            <person name="Bloecker H."/>
            <person name="Distl O."/>
            <person name="Edgar R.C."/>
            <person name="Garber M."/>
            <person name="Leeb T."/>
            <person name="Mauceli E."/>
            <person name="MacLeod J.N."/>
            <person name="Penedo M.C.T."/>
            <person name="Raison J.M."/>
            <person name="Sharpe T."/>
            <person name="Vogel J."/>
            <person name="Andersson L."/>
            <person name="Antczak D.F."/>
            <person name="Biagi T."/>
            <person name="Binns M.M."/>
            <person name="Chowdhary B.P."/>
            <person name="Coleman S.J."/>
            <person name="Della Valle G."/>
            <person name="Fryc S."/>
            <person name="Guerin G."/>
            <person name="Hasegawa T."/>
            <person name="Hill E.W."/>
            <person name="Jurka J."/>
            <person name="Kiialainen A."/>
            <person name="Lindgren G."/>
            <person name="Liu J."/>
            <person name="Magnani E."/>
            <person name="Mickelson J.R."/>
            <person name="Murray J."/>
            <person name="Nergadze S.G."/>
            <person name="Onofrio R."/>
            <person name="Pedroni S."/>
            <person name="Piras M.F."/>
            <person name="Raudsepp T."/>
            <person name="Rocchi M."/>
            <person name="Roeed K.H."/>
            <person name="Ryder O.A."/>
            <person name="Searle S."/>
            <person name="Skow L."/>
            <person name="Swinburne J.E."/>
            <person name="Syvaenen A.C."/>
            <person name="Tozaki T."/>
            <person name="Valberg S.J."/>
            <person name="Vaudin M."/>
            <person name="White J.R."/>
            <person name="Zody M.C."/>
            <person name="Lander E.S."/>
            <person name="Lindblad-Toh K."/>
        </authorList>
    </citation>
    <scope>NUCLEOTIDE SEQUENCE [LARGE SCALE GENOMIC DNA]</scope>
    <source>
        <strain evidence="2 3">Thoroughbred</strain>
    </source>
</reference>
<evidence type="ECO:0000313" key="2">
    <source>
        <dbReference type="Ensembl" id="ENSECAP00000059494.1"/>
    </source>
</evidence>
<feature type="region of interest" description="Disordered" evidence="1">
    <location>
        <begin position="1208"/>
        <end position="1257"/>
    </location>
</feature>
<feature type="compositionally biased region" description="Basic and acidic residues" evidence="1">
    <location>
        <begin position="709"/>
        <end position="723"/>
    </location>
</feature>
<feature type="region of interest" description="Disordered" evidence="1">
    <location>
        <begin position="1046"/>
        <end position="1084"/>
    </location>
</feature>
<sequence>MRQELHPTNWLGQPYQSCLPTPSHHLPNLSFVMLLPLLGACAVVGPFQGSEWEPVQDLLSEDRSCRDPRCCGNLLIFCLFLIWQVQRYWRQVTRSHLRMKKVIKVPPQKWAVPSRRHDTCFGLIHEFFSPGKFRGLDAHIQQWAQKKRWEYQRSLQESWTKYLFSWQHSGQDSPWDFYTPSEPIFCTTSFSSTCMLPQDSSWEAWQVPWCLSDDQTHPICKPLPPALDMYQRMEQLLIHSQEELVPLEHVVSMRSHPTSVTLASLPNLPSAQRLQFRSREFLPVPSNQQVGMPIWKSWGCPQEAWAQRRENQTLGREDSREIQIPGWVKQRESKGEDAWEMQASGRQLPINVRMEDNAETKVLEQESQKLAIRKAYGEILTPGWENQEQVGFENRAQIQEPGKRNQREAGGENPPETWTHRGENQEQLRCKIDAETQIPEWEKQDGSRNEDAVETQVFEKKKREARGEDEGETQAQGLGKQGQTGSENGEETQVPGWQKEDQLRCDTGTEIQAEERRNKDQDGGETVVQTQISERENLGEVKKEDGIETQALGWGKQKCIGSEDVTEIQTSGWEQQDQGGSEKPGKIQASRGKIQKQLKHELRVGWGNQGLRRGEHVGETQISRSKNLREIREEDWVVIQAPWWEDQRPAASEIDKELEIPCWGNQDQIEGEHRAEIQALEKRDQRKDGDEDGTNTLVPEAESQGQLRGETHIETHPPGRRSQEQFGDENSTDIQAPGQRNLRGVKGEDSKDIQELGKEYQGQLRSEINAKIKIHTPKWKNQEHIRGKDGANTQASEAQNWGELTSKTYGETHSAAWKKKEQVGSENVAEIQAPEERSQREAGDEDGTETWVPGEENQSQLRSDIDRKTHASEWKNQEQMGGENGTEIQAPEKRNQREARGEGDNETWVPGEENQDQLRSDIERKTHLSEWKNQEQMGGENGTEIQAPEKRNQREAGGEDGVEIQKPKRENQGQLDSTIGESHSLGRRNWEQTAAKNDAENQILEKRNQREFGNEDDRKIQSLRGGNQTLLKSKVNRKTCLSEWRHQEQIGGENGAEIQIQGKRGTTGDDGTETQAPGGDYQGQLRSKIDGEVQLQGQGNQNKGGDEDAAEIWDIGSQRKCRAEDAGGPQVPRGGNKDKVRGKDAAKGNFQVDCSEGEESPALIGSRYGAMGQDQAVASAPCPEIEPLLDQGELFWLPSGEGEHLAVQRMAPTRKHRTRVSPASWQAQPKPRRSRQRDKGVDLGKASGLTQRLQNPPSLAAPLGLPSAYSPVSCSQAPQAATALVVAPTALTILPKWPVLKKSQRLLLESLMRRKIAHLKWGLPQRILESHVLFNVLEPRPLPLAEVRLPKLYTACELQGQQESHCEAQDSRPGLKSPERSQRVQPPERKSSKLPIQARALEKCGSHGSQPVGISIHPEKPRRVRPPGGPREPQKVQEEAPPRANLPAPRNPRPAAESRSWCGQERAGEPSSENSRGRKMVRPGVSQMAKRDPSRVRTSYSRIGHDHWKKEHTSQEASKPPRFKCQQPTHWRRGRLEPAEGRGPGQQACSCSTDASSFKGSLHSAVARLSMTLLDKISWSSHPANPQHSAPNLSLRDPDHTLLPKVGDPHARKDSMGVHASLERELQPPGHCCAGAALPKTESPQGQGETENPHCAPQNPLASKKFGFMKHLRCFLLQHGFRK</sequence>
<feature type="compositionally biased region" description="Basic and acidic residues" evidence="1">
    <location>
        <begin position="745"/>
        <end position="758"/>
    </location>
</feature>
<feature type="compositionally biased region" description="Basic and acidic residues" evidence="1">
    <location>
        <begin position="1432"/>
        <end position="1441"/>
    </location>
</feature>
<dbReference type="Proteomes" id="UP000002281">
    <property type="component" value="Chromosome 28"/>
</dbReference>
<protein>
    <submittedName>
        <fullName evidence="2">Uncharacterized protein</fullName>
    </submittedName>
</protein>
<feature type="compositionally biased region" description="Basic and acidic residues" evidence="1">
    <location>
        <begin position="863"/>
        <end position="876"/>
    </location>
</feature>
<dbReference type="GeneTree" id="ENSGT00900000141218"/>